<evidence type="ECO:0000256" key="4">
    <source>
        <dbReference type="RuleBase" id="RU000454"/>
    </source>
</evidence>
<protein>
    <recommendedName>
        <fullName evidence="6">Peptidase A1 domain-containing protein</fullName>
    </recommendedName>
</protein>
<feature type="domain" description="Peptidase A1" evidence="6">
    <location>
        <begin position="81"/>
        <end position="417"/>
    </location>
</feature>
<feature type="active site" evidence="3">
    <location>
        <position position="97"/>
    </location>
</feature>
<dbReference type="Gene3D" id="2.40.70.10">
    <property type="entry name" value="Acid Proteases"/>
    <property type="match status" value="2"/>
</dbReference>
<keyword evidence="4" id="KW-0378">Hydrolase</keyword>
<reference evidence="7" key="1">
    <citation type="submission" date="2021-02" db="EMBL/GenBank/DDBJ databases">
        <title>Genome sequence Cadophora malorum strain M34.</title>
        <authorList>
            <person name="Stefanovic E."/>
            <person name="Vu D."/>
            <person name="Scully C."/>
            <person name="Dijksterhuis J."/>
            <person name="Roader J."/>
            <person name="Houbraken J."/>
        </authorList>
    </citation>
    <scope>NUCLEOTIDE SEQUENCE</scope>
    <source>
        <strain evidence="7">M34</strain>
    </source>
</reference>
<dbReference type="InterPro" id="IPR001969">
    <property type="entry name" value="Aspartic_peptidase_AS"/>
</dbReference>
<comment type="similarity">
    <text evidence="1 4">Belongs to the peptidase A1 family.</text>
</comment>
<evidence type="ECO:0000313" key="7">
    <source>
        <dbReference type="EMBL" id="KAG4416658.1"/>
    </source>
</evidence>
<dbReference type="PROSITE" id="PS00141">
    <property type="entry name" value="ASP_PROTEASE"/>
    <property type="match status" value="1"/>
</dbReference>
<dbReference type="PROSITE" id="PS51767">
    <property type="entry name" value="PEPTIDASE_A1"/>
    <property type="match status" value="1"/>
</dbReference>
<dbReference type="Pfam" id="PF00026">
    <property type="entry name" value="Asp"/>
    <property type="match status" value="1"/>
</dbReference>
<dbReference type="AlphaFoldDB" id="A0A8H7TD61"/>
<keyword evidence="4" id="KW-0645">Protease</keyword>
<evidence type="ECO:0000313" key="8">
    <source>
        <dbReference type="Proteomes" id="UP000664132"/>
    </source>
</evidence>
<evidence type="ECO:0000256" key="5">
    <source>
        <dbReference type="SAM" id="SignalP"/>
    </source>
</evidence>
<evidence type="ECO:0000256" key="3">
    <source>
        <dbReference type="PIRSR" id="PIRSR601461-1"/>
    </source>
</evidence>
<gene>
    <name evidence="7" type="ORF">IFR04_010176</name>
</gene>
<dbReference type="InterPro" id="IPR001461">
    <property type="entry name" value="Aspartic_peptidase_A1"/>
</dbReference>
<organism evidence="7 8">
    <name type="scientific">Cadophora malorum</name>
    <dbReference type="NCBI Taxonomy" id="108018"/>
    <lineage>
        <taxon>Eukaryota</taxon>
        <taxon>Fungi</taxon>
        <taxon>Dikarya</taxon>
        <taxon>Ascomycota</taxon>
        <taxon>Pezizomycotina</taxon>
        <taxon>Leotiomycetes</taxon>
        <taxon>Helotiales</taxon>
        <taxon>Ploettnerulaceae</taxon>
        <taxon>Cadophora</taxon>
    </lineage>
</organism>
<dbReference type="Proteomes" id="UP000664132">
    <property type="component" value="Unassembled WGS sequence"/>
</dbReference>
<keyword evidence="8" id="KW-1185">Reference proteome</keyword>
<name>A0A8H7TD61_9HELO</name>
<dbReference type="GO" id="GO:0000324">
    <property type="term" value="C:fungal-type vacuole"/>
    <property type="evidence" value="ECO:0007669"/>
    <property type="project" value="TreeGrafter"/>
</dbReference>
<dbReference type="GO" id="GO:0004190">
    <property type="term" value="F:aspartic-type endopeptidase activity"/>
    <property type="evidence" value="ECO:0007669"/>
    <property type="project" value="UniProtKB-KW"/>
</dbReference>
<proteinExistence type="inferred from homology"/>
<accession>A0A8H7TD61</accession>
<dbReference type="PANTHER" id="PTHR47966:SF47">
    <property type="entry name" value="ENDOPEPTIDASE, PUTATIVE (AFU_ORTHOLOGUE AFUA_3G01220)-RELATED"/>
    <property type="match status" value="1"/>
</dbReference>
<dbReference type="PRINTS" id="PR00792">
    <property type="entry name" value="PEPSIN"/>
</dbReference>
<dbReference type="InterPro" id="IPR034164">
    <property type="entry name" value="Pepsin-like_dom"/>
</dbReference>
<dbReference type="OrthoDB" id="15189at2759"/>
<comment type="caution">
    <text evidence="7">The sequence shown here is derived from an EMBL/GenBank/DDBJ whole genome shotgun (WGS) entry which is preliminary data.</text>
</comment>
<feature type="signal peptide" evidence="5">
    <location>
        <begin position="1"/>
        <end position="19"/>
    </location>
</feature>
<dbReference type="GO" id="GO:0006508">
    <property type="term" value="P:proteolysis"/>
    <property type="evidence" value="ECO:0007669"/>
    <property type="project" value="UniProtKB-KW"/>
</dbReference>
<evidence type="ECO:0000256" key="1">
    <source>
        <dbReference type="ARBA" id="ARBA00007447"/>
    </source>
</evidence>
<sequence>MYFASTFVACFLLCVYSEALSIQPNSFGQTKGFRRFYSERPNKRSLQGATVPLSRGVGVARRVRRDANLPGSPLTAVARNLLANVTVGDQPFELLVDTGSSDTWVATKNFTCVNEREKPTGQATCNLPTLYTQSAGATSVSGVKLSQGYASGEFVTGPMVLETVSIGGVTVQNSQIGAVDTAFWNGDGVNGGLLGLSGTATTTAVGKDNKQAVYDPVFQKMIQQNVSQPFFSMTIDNVDSGPAGFLVFGGLPPVAHADNFTTVPIIKKTSSFQGPLPSPQIVDYIVAVPSFTVNGKVMTMKKLEMVVDSGTFANIVPDDLANRINDLWTPPAQFNDTEGLFNIDCAATAPDVGVTLNGTTFAMPSKSAVLKEGGNCFSAWAGGGSVGDQNATFVLGDVFMKSVVSVFDLGTSEMHFAARV</sequence>
<dbReference type="InterPro" id="IPR021109">
    <property type="entry name" value="Peptidase_aspartic_dom_sf"/>
</dbReference>
<keyword evidence="2 4" id="KW-0064">Aspartyl protease</keyword>
<feature type="active site" evidence="3">
    <location>
        <position position="308"/>
    </location>
</feature>
<feature type="chain" id="PRO_5034164890" description="Peptidase A1 domain-containing protein" evidence="5">
    <location>
        <begin position="20"/>
        <end position="420"/>
    </location>
</feature>
<dbReference type="EMBL" id="JAFJYH010000178">
    <property type="protein sequence ID" value="KAG4416658.1"/>
    <property type="molecule type" value="Genomic_DNA"/>
</dbReference>
<dbReference type="CDD" id="cd05471">
    <property type="entry name" value="pepsin_like"/>
    <property type="match status" value="1"/>
</dbReference>
<dbReference type="InterPro" id="IPR033121">
    <property type="entry name" value="PEPTIDASE_A1"/>
</dbReference>
<keyword evidence="5" id="KW-0732">Signal</keyword>
<dbReference type="PANTHER" id="PTHR47966">
    <property type="entry name" value="BETA-SITE APP-CLEAVING ENZYME, ISOFORM A-RELATED"/>
    <property type="match status" value="1"/>
</dbReference>
<evidence type="ECO:0000256" key="2">
    <source>
        <dbReference type="ARBA" id="ARBA00022750"/>
    </source>
</evidence>
<dbReference type="SUPFAM" id="SSF50630">
    <property type="entry name" value="Acid proteases"/>
    <property type="match status" value="1"/>
</dbReference>
<evidence type="ECO:0000259" key="6">
    <source>
        <dbReference type="PROSITE" id="PS51767"/>
    </source>
</evidence>